<dbReference type="PANTHER" id="PTHR10075:SF14">
    <property type="entry name" value="CELL ADHESION MOLECULE DSCAM2-RELATED"/>
    <property type="match status" value="1"/>
</dbReference>
<dbReference type="GO" id="GO:0007156">
    <property type="term" value="P:homophilic cell adhesion via plasma membrane adhesion molecules"/>
    <property type="evidence" value="ECO:0007669"/>
    <property type="project" value="TreeGrafter"/>
</dbReference>
<dbReference type="SMART" id="SM00408">
    <property type="entry name" value="IGc2"/>
    <property type="match status" value="1"/>
</dbReference>
<comment type="similarity">
    <text evidence="1">Belongs to the immunoglobulin superfamily. DCC family.</text>
</comment>
<dbReference type="GO" id="GO:0070593">
    <property type="term" value="P:dendrite self-avoidance"/>
    <property type="evidence" value="ECO:0007669"/>
    <property type="project" value="TreeGrafter"/>
</dbReference>
<dbReference type="PROSITE" id="PS50835">
    <property type="entry name" value="IG_LIKE"/>
    <property type="match status" value="1"/>
</dbReference>
<gene>
    <name evidence="7" type="ORF">J1605_021448</name>
</gene>
<evidence type="ECO:0000313" key="8">
    <source>
        <dbReference type="Proteomes" id="UP001159641"/>
    </source>
</evidence>
<dbReference type="GO" id="GO:0098632">
    <property type="term" value="F:cell-cell adhesion mediator activity"/>
    <property type="evidence" value="ECO:0007669"/>
    <property type="project" value="TreeGrafter"/>
</dbReference>
<dbReference type="GO" id="GO:0030424">
    <property type="term" value="C:axon"/>
    <property type="evidence" value="ECO:0007669"/>
    <property type="project" value="TreeGrafter"/>
</dbReference>
<name>A0AB34HHA1_ESCRO</name>
<dbReference type="SMART" id="SM00409">
    <property type="entry name" value="IG"/>
    <property type="match status" value="1"/>
</dbReference>
<proteinExistence type="inferred from homology"/>
<evidence type="ECO:0000256" key="1">
    <source>
        <dbReference type="ARBA" id="ARBA00009588"/>
    </source>
</evidence>
<keyword evidence="4" id="KW-0393">Immunoglobulin domain</keyword>
<dbReference type="AlphaFoldDB" id="A0AB34HHA1"/>
<feature type="chain" id="PRO_5044186523" description="Ig-like domain-containing protein" evidence="5">
    <location>
        <begin position="32"/>
        <end position="137"/>
    </location>
</feature>
<protein>
    <recommendedName>
        <fullName evidence="6">Ig-like domain-containing protein</fullName>
    </recommendedName>
</protein>
<feature type="domain" description="Ig-like" evidence="6">
    <location>
        <begin position="18"/>
        <end position="130"/>
    </location>
</feature>
<keyword evidence="3" id="KW-1015">Disulfide bond</keyword>
<dbReference type="InterPro" id="IPR013783">
    <property type="entry name" value="Ig-like_fold"/>
</dbReference>
<reference evidence="7 8" key="1">
    <citation type="submission" date="2022-11" db="EMBL/GenBank/DDBJ databases">
        <title>Whole genome sequence of Eschrichtius robustus ER-17-0199.</title>
        <authorList>
            <person name="Bruniche-Olsen A."/>
            <person name="Black A.N."/>
            <person name="Fields C.J."/>
            <person name="Walden K."/>
            <person name="Dewoody J.A."/>
        </authorList>
    </citation>
    <scope>NUCLEOTIDE SEQUENCE [LARGE SCALE GENOMIC DNA]</scope>
    <source>
        <strain evidence="7">ER-17-0199</strain>
        <tissue evidence="7">Blubber</tissue>
    </source>
</reference>
<feature type="signal peptide" evidence="5">
    <location>
        <begin position="1"/>
        <end position="31"/>
    </location>
</feature>
<dbReference type="FunFam" id="2.60.40.10:FF:000189">
    <property type="entry name" value="Neogenin isoform 3"/>
    <property type="match status" value="1"/>
</dbReference>
<evidence type="ECO:0000256" key="4">
    <source>
        <dbReference type="ARBA" id="ARBA00023319"/>
    </source>
</evidence>
<evidence type="ECO:0000256" key="2">
    <source>
        <dbReference type="ARBA" id="ARBA00022737"/>
    </source>
</evidence>
<dbReference type="PANTHER" id="PTHR10075">
    <property type="entry name" value="BASIGIN RELATED"/>
    <property type="match status" value="1"/>
</dbReference>
<evidence type="ECO:0000256" key="5">
    <source>
        <dbReference type="SAM" id="SignalP"/>
    </source>
</evidence>
<sequence>MAAGRAAPPRCRPRLLLPLLLLLLLPAPSDGLGHSAELAFAVEPSDDVAVPGQPVVLGCKVEGTPPVRITWRKNGVELPESTHSTVLANGSLMIRHFLLDGGGGPSDEGDYECVAQNRFGLVVSRKARIQAAILLAV</sequence>
<evidence type="ECO:0000256" key="3">
    <source>
        <dbReference type="ARBA" id="ARBA00023157"/>
    </source>
</evidence>
<keyword evidence="5" id="KW-0732">Signal</keyword>
<keyword evidence="2" id="KW-0677">Repeat</keyword>
<accession>A0AB34HHA1</accession>
<organism evidence="7 8">
    <name type="scientific">Eschrichtius robustus</name>
    <name type="common">California gray whale</name>
    <name type="synonym">Eschrichtius gibbosus</name>
    <dbReference type="NCBI Taxonomy" id="9764"/>
    <lineage>
        <taxon>Eukaryota</taxon>
        <taxon>Metazoa</taxon>
        <taxon>Chordata</taxon>
        <taxon>Craniata</taxon>
        <taxon>Vertebrata</taxon>
        <taxon>Euteleostomi</taxon>
        <taxon>Mammalia</taxon>
        <taxon>Eutheria</taxon>
        <taxon>Laurasiatheria</taxon>
        <taxon>Artiodactyla</taxon>
        <taxon>Whippomorpha</taxon>
        <taxon>Cetacea</taxon>
        <taxon>Mysticeti</taxon>
        <taxon>Eschrichtiidae</taxon>
        <taxon>Eschrichtius</taxon>
    </lineage>
</organism>
<dbReference type="InterPro" id="IPR007110">
    <property type="entry name" value="Ig-like_dom"/>
</dbReference>
<dbReference type="EMBL" id="JAIQCJ010001357">
    <property type="protein sequence ID" value="KAJ8790371.1"/>
    <property type="molecule type" value="Genomic_DNA"/>
</dbReference>
<dbReference type="Gene3D" id="2.60.40.10">
    <property type="entry name" value="Immunoglobulins"/>
    <property type="match status" value="1"/>
</dbReference>
<evidence type="ECO:0000313" key="7">
    <source>
        <dbReference type="EMBL" id="KAJ8790371.1"/>
    </source>
</evidence>
<keyword evidence="8" id="KW-1185">Reference proteome</keyword>
<dbReference type="InterPro" id="IPR036179">
    <property type="entry name" value="Ig-like_dom_sf"/>
</dbReference>
<evidence type="ECO:0000259" key="6">
    <source>
        <dbReference type="PROSITE" id="PS50835"/>
    </source>
</evidence>
<dbReference type="Pfam" id="PF13927">
    <property type="entry name" value="Ig_3"/>
    <property type="match status" value="1"/>
</dbReference>
<dbReference type="GO" id="GO:0007411">
    <property type="term" value="P:axon guidance"/>
    <property type="evidence" value="ECO:0007669"/>
    <property type="project" value="TreeGrafter"/>
</dbReference>
<dbReference type="GO" id="GO:0005886">
    <property type="term" value="C:plasma membrane"/>
    <property type="evidence" value="ECO:0007669"/>
    <property type="project" value="TreeGrafter"/>
</dbReference>
<dbReference type="InterPro" id="IPR003599">
    <property type="entry name" value="Ig_sub"/>
</dbReference>
<dbReference type="InterPro" id="IPR003598">
    <property type="entry name" value="Ig_sub2"/>
</dbReference>
<dbReference type="SUPFAM" id="SSF48726">
    <property type="entry name" value="Immunoglobulin"/>
    <property type="match status" value="1"/>
</dbReference>
<comment type="caution">
    <text evidence="7">The sequence shown here is derived from an EMBL/GenBank/DDBJ whole genome shotgun (WGS) entry which is preliminary data.</text>
</comment>
<dbReference type="Proteomes" id="UP001159641">
    <property type="component" value="Unassembled WGS sequence"/>
</dbReference>